<evidence type="ECO:0000313" key="4">
    <source>
        <dbReference type="Proteomes" id="UP000030302"/>
    </source>
</evidence>
<comment type="similarity">
    <text evidence="1">Belongs to the short-chain dehydrogenases/reductases (SDR) family.</text>
</comment>
<dbReference type="Proteomes" id="UP000030302">
    <property type="component" value="Chromosome"/>
</dbReference>
<dbReference type="PANTHER" id="PTHR24321:SF15">
    <property type="entry name" value="OXIDOREDUCTASE UCPA"/>
    <property type="match status" value="1"/>
</dbReference>
<dbReference type="KEGG" id="care:LT85_4100"/>
<name>A0A0A1FEU8_9BURK</name>
<dbReference type="Pfam" id="PF13561">
    <property type="entry name" value="adh_short_C2"/>
    <property type="match status" value="1"/>
</dbReference>
<gene>
    <name evidence="3" type="ORF">LT85_4100</name>
</gene>
<evidence type="ECO:0000256" key="2">
    <source>
        <dbReference type="ARBA" id="ARBA00023002"/>
    </source>
</evidence>
<dbReference type="SUPFAM" id="SSF51735">
    <property type="entry name" value="NAD(P)-binding Rossmann-fold domains"/>
    <property type="match status" value="1"/>
</dbReference>
<dbReference type="InterPro" id="IPR002347">
    <property type="entry name" value="SDR_fam"/>
</dbReference>
<dbReference type="InterPro" id="IPR036291">
    <property type="entry name" value="NAD(P)-bd_dom_sf"/>
</dbReference>
<dbReference type="GO" id="GO:0016491">
    <property type="term" value="F:oxidoreductase activity"/>
    <property type="evidence" value="ECO:0007669"/>
    <property type="project" value="UniProtKB-KW"/>
</dbReference>
<sequence>MHQEWGRHFKYHAAMNQLNAYFSLKNKVALVTGAARGIALHIACALSTAGARLAILDVREQEGQVVAWLLGSAQGRARFWSLDVSDRKAVQQVMAAVEGHFGRIDILVNSAGIDADNPSAQGLSLAQWEKAMSANVNGSILCTKHVIAAMERAGGGSIVNVLSLCALEDERHEAADHAAKAALRMANMNAMRYAARNIRVNTIHPGFSRPPALVEALRKQGDLTQRLVDLAEVQMLTGRGSATDVAAGILYLASDASRFVSGTELVIEAGYR</sequence>
<dbReference type="FunFam" id="3.40.50.720:FF:000084">
    <property type="entry name" value="Short-chain dehydrogenase reductase"/>
    <property type="match status" value="1"/>
</dbReference>
<accession>A0A0A1FEU8</accession>
<dbReference type="EMBL" id="CP009962">
    <property type="protein sequence ID" value="AIY43258.1"/>
    <property type="molecule type" value="Genomic_DNA"/>
</dbReference>
<protein>
    <submittedName>
        <fullName evidence="3">Oxidoreductase</fullName>
    </submittedName>
</protein>
<organism evidence="3 4">
    <name type="scientific">Collimonas arenae</name>
    <dbReference type="NCBI Taxonomy" id="279058"/>
    <lineage>
        <taxon>Bacteria</taxon>
        <taxon>Pseudomonadati</taxon>
        <taxon>Pseudomonadota</taxon>
        <taxon>Betaproteobacteria</taxon>
        <taxon>Burkholderiales</taxon>
        <taxon>Oxalobacteraceae</taxon>
        <taxon>Collimonas</taxon>
    </lineage>
</organism>
<keyword evidence="2" id="KW-0560">Oxidoreductase</keyword>
<proteinExistence type="inferred from homology"/>
<evidence type="ECO:0000313" key="3">
    <source>
        <dbReference type="EMBL" id="AIY43258.1"/>
    </source>
</evidence>
<dbReference type="PRINTS" id="PR00081">
    <property type="entry name" value="GDHRDH"/>
</dbReference>
<reference evidence="4" key="1">
    <citation type="journal article" date="2014" name="Soil Biol. Biochem.">
        <title>Structure and function of bacterial communities in ageing soils: Insights from the Mendocino ecological staircase.</title>
        <authorList>
            <person name="Uroz S."/>
            <person name="Tech J.J."/>
            <person name="Sawaya N.A."/>
            <person name="Frey-Klett P."/>
            <person name="Leveau J.H.J."/>
        </authorList>
    </citation>
    <scope>NUCLEOTIDE SEQUENCE [LARGE SCALE GENOMIC DNA]</scope>
    <source>
        <strain evidence="4">Cal35</strain>
    </source>
</reference>
<dbReference type="Gene3D" id="3.40.50.720">
    <property type="entry name" value="NAD(P)-binding Rossmann-like Domain"/>
    <property type="match status" value="1"/>
</dbReference>
<dbReference type="OrthoDB" id="8687320at2"/>
<evidence type="ECO:0000256" key="1">
    <source>
        <dbReference type="ARBA" id="ARBA00006484"/>
    </source>
</evidence>
<dbReference type="HOGENOM" id="CLU_010194_1_0_4"/>
<dbReference type="AlphaFoldDB" id="A0A0A1FEU8"/>
<dbReference type="PANTHER" id="PTHR24321">
    <property type="entry name" value="DEHYDROGENASES, SHORT CHAIN"/>
    <property type="match status" value="1"/>
</dbReference>
<keyword evidence="4" id="KW-1185">Reference proteome</keyword>
<dbReference type="STRING" id="279058.LT85_4100"/>